<feature type="compositionally biased region" description="Basic and acidic residues" evidence="1">
    <location>
        <begin position="1"/>
        <end position="22"/>
    </location>
</feature>
<proteinExistence type="predicted"/>
<reference evidence="2" key="1">
    <citation type="submission" date="2023-08" db="EMBL/GenBank/DDBJ databases">
        <title>Chromosome-level Genome Assembly of mud carp (Cirrhinus molitorella).</title>
        <authorList>
            <person name="Liu H."/>
        </authorList>
    </citation>
    <scope>NUCLEOTIDE SEQUENCE</scope>
    <source>
        <strain evidence="2">Prfri</strain>
        <tissue evidence="2">Muscle</tissue>
    </source>
</reference>
<feature type="region of interest" description="Disordered" evidence="1">
    <location>
        <begin position="1"/>
        <end position="41"/>
    </location>
</feature>
<organism evidence="2 3">
    <name type="scientific">Cirrhinus molitorella</name>
    <name type="common">mud carp</name>
    <dbReference type="NCBI Taxonomy" id="172907"/>
    <lineage>
        <taxon>Eukaryota</taxon>
        <taxon>Metazoa</taxon>
        <taxon>Chordata</taxon>
        <taxon>Craniata</taxon>
        <taxon>Vertebrata</taxon>
        <taxon>Euteleostomi</taxon>
        <taxon>Actinopterygii</taxon>
        <taxon>Neopterygii</taxon>
        <taxon>Teleostei</taxon>
        <taxon>Ostariophysi</taxon>
        <taxon>Cypriniformes</taxon>
        <taxon>Cyprinidae</taxon>
        <taxon>Labeoninae</taxon>
        <taxon>Labeonini</taxon>
        <taxon>Cirrhinus</taxon>
    </lineage>
</organism>
<evidence type="ECO:0000256" key="1">
    <source>
        <dbReference type="SAM" id="MobiDB-lite"/>
    </source>
</evidence>
<sequence>MAKRKGEREKSSSPPERRRWEGGRTGPLTMTPALQHPQRSRPPFITQTVLTDAAQLNTSDLKGSGRYLTAALRSDPSSARNGVTVTSLADHHDVMCQQFCGKVINGPNMC</sequence>
<dbReference type="Proteomes" id="UP001187343">
    <property type="component" value="Unassembled WGS sequence"/>
</dbReference>
<comment type="caution">
    <text evidence="2">The sequence shown here is derived from an EMBL/GenBank/DDBJ whole genome shotgun (WGS) entry which is preliminary data.</text>
</comment>
<protein>
    <submittedName>
        <fullName evidence="2">Uncharacterized protein</fullName>
    </submittedName>
</protein>
<keyword evidence="3" id="KW-1185">Reference proteome</keyword>
<accession>A0AA88P9C8</accession>
<name>A0AA88P9C8_9TELE</name>
<evidence type="ECO:0000313" key="3">
    <source>
        <dbReference type="Proteomes" id="UP001187343"/>
    </source>
</evidence>
<evidence type="ECO:0000313" key="2">
    <source>
        <dbReference type="EMBL" id="KAK2873977.1"/>
    </source>
</evidence>
<gene>
    <name evidence="2" type="ORF">Q8A67_021130</name>
</gene>
<dbReference type="EMBL" id="JAUYZG010000021">
    <property type="protein sequence ID" value="KAK2873977.1"/>
    <property type="molecule type" value="Genomic_DNA"/>
</dbReference>
<dbReference type="AlphaFoldDB" id="A0AA88P9C8"/>